<name>A0ACB6R650_9PLEO</name>
<proteinExistence type="predicted"/>
<dbReference type="EMBL" id="MU003497">
    <property type="protein sequence ID" value="KAF2474641.1"/>
    <property type="molecule type" value="Genomic_DNA"/>
</dbReference>
<sequence>MSSSKISEKLIRQHPLQRLESPSKGFSGVVHNDSYGWHFQYLTIIGLSISTLCFTSGLLADATSSHTLFTLKNYLALVAAPIELLISLLYWGLRAIDPALVIPPDLPMLPFWTDLCFHLFPSLLLSLDAILLSPPWPTNPVNPNAPFVTLVASMAISFTYWFWIELCHSHNGFYPYPIFALLGTWQRIGLFVVSGVTMWLLGAGLRMGYTRVNGYEVSEMKKDV</sequence>
<protein>
    <submittedName>
        <fullName evidence="1">Uncharacterized protein</fullName>
    </submittedName>
</protein>
<reference evidence="1" key="1">
    <citation type="journal article" date="2020" name="Stud. Mycol.">
        <title>101 Dothideomycetes genomes: a test case for predicting lifestyles and emergence of pathogens.</title>
        <authorList>
            <person name="Haridas S."/>
            <person name="Albert R."/>
            <person name="Binder M."/>
            <person name="Bloem J."/>
            <person name="Labutti K."/>
            <person name="Salamov A."/>
            <person name="Andreopoulos B."/>
            <person name="Baker S."/>
            <person name="Barry K."/>
            <person name="Bills G."/>
            <person name="Bluhm B."/>
            <person name="Cannon C."/>
            <person name="Castanera R."/>
            <person name="Culley D."/>
            <person name="Daum C."/>
            <person name="Ezra D."/>
            <person name="Gonzalez J."/>
            <person name="Henrissat B."/>
            <person name="Kuo A."/>
            <person name="Liang C."/>
            <person name="Lipzen A."/>
            <person name="Lutzoni F."/>
            <person name="Magnuson J."/>
            <person name="Mondo S."/>
            <person name="Nolan M."/>
            <person name="Ohm R."/>
            <person name="Pangilinan J."/>
            <person name="Park H.-J."/>
            <person name="Ramirez L."/>
            <person name="Alfaro M."/>
            <person name="Sun H."/>
            <person name="Tritt A."/>
            <person name="Yoshinaga Y."/>
            <person name="Zwiers L.-H."/>
            <person name="Turgeon B."/>
            <person name="Goodwin S."/>
            <person name="Spatafora J."/>
            <person name="Crous P."/>
            <person name="Grigoriev I."/>
        </authorList>
    </citation>
    <scope>NUCLEOTIDE SEQUENCE</scope>
    <source>
        <strain evidence="1">ATCC 200398</strain>
    </source>
</reference>
<organism evidence="1 2">
    <name type="scientific">Lindgomyces ingoldianus</name>
    <dbReference type="NCBI Taxonomy" id="673940"/>
    <lineage>
        <taxon>Eukaryota</taxon>
        <taxon>Fungi</taxon>
        <taxon>Dikarya</taxon>
        <taxon>Ascomycota</taxon>
        <taxon>Pezizomycotina</taxon>
        <taxon>Dothideomycetes</taxon>
        <taxon>Pleosporomycetidae</taxon>
        <taxon>Pleosporales</taxon>
        <taxon>Lindgomycetaceae</taxon>
        <taxon>Lindgomyces</taxon>
    </lineage>
</organism>
<comment type="caution">
    <text evidence="1">The sequence shown here is derived from an EMBL/GenBank/DDBJ whole genome shotgun (WGS) entry which is preliminary data.</text>
</comment>
<evidence type="ECO:0000313" key="1">
    <source>
        <dbReference type="EMBL" id="KAF2474641.1"/>
    </source>
</evidence>
<gene>
    <name evidence="1" type="ORF">BDR25DRAFT_322844</name>
</gene>
<evidence type="ECO:0000313" key="2">
    <source>
        <dbReference type="Proteomes" id="UP000799755"/>
    </source>
</evidence>
<keyword evidence="2" id="KW-1185">Reference proteome</keyword>
<accession>A0ACB6R650</accession>
<dbReference type="Proteomes" id="UP000799755">
    <property type="component" value="Unassembled WGS sequence"/>
</dbReference>